<name>A0ABT9BFG4_9BACT</name>
<protein>
    <recommendedName>
        <fullName evidence="4">DUF2231 domain-containing protein</fullName>
    </recommendedName>
</protein>
<proteinExistence type="predicted"/>
<evidence type="ECO:0008006" key="4">
    <source>
        <dbReference type="Google" id="ProtNLM"/>
    </source>
</evidence>
<gene>
    <name evidence="2" type="ORF">Q5H93_13595</name>
</gene>
<keyword evidence="1" id="KW-0472">Membrane</keyword>
<accession>A0ABT9BFG4</accession>
<reference evidence="2" key="1">
    <citation type="submission" date="2023-07" db="EMBL/GenBank/DDBJ databases">
        <authorList>
            <person name="Kim M.K."/>
        </authorList>
    </citation>
    <scope>NUCLEOTIDE SEQUENCE</scope>
    <source>
        <strain evidence="2">ASUV-10-1</strain>
    </source>
</reference>
<evidence type="ECO:0000313" key="2">
    <source>
        <dbReference type="EMBL" id="MDO7875772.1"/>
    </source>
</evidence>
<keyword evidence="1" id="KW-1133">Transmembrane helix</keyword>
<feature type="transmembrane region" description="Helical" evidence="1">
    <location>
        <begin position="111"/>
        <end position="130"/>
    </location>
</feature>
<feature type="transmembrane region" description="Helical" evidence="1">
    <location>
        <begin position="85"/>
        <end position="104"/>
    </location>
</feature>
<feature type="transmembrane region" description="Helical" evidence="1">
    <location>
        <begin position="39"/>
        <end position="56"/>
    </location>
</feature>
<organism evidence="2 3">
    <name type="scientific">Hymenobacter aranciens</name>
    <dbReference type="NCBI Taxonomy" id="3063996"/>
    <lineage>
        <taxon>Bacteria</taxon>
        <taxon>Pseudomonadati</taxon>
        <taxon>Bacteroidota</taxon>
        <taxon>Cytophagia</taxon>
        <taxon>Cytophagales</taxon>
        <taxon>Hymenobacteraceae</taxon>
        <taxon>Hymenobacter</taxon>
    </lineage>
</organism>
<keyword evidence="3" id="KW-1185">Reference proteome</keyword>
<dbReference type="Proteomes" id="UP001176429">
    <property type="component" value="Unassembled WGS sequence"/>
</dbReference>
<comment type="caution">
    <text evidence="2">The sequence shown here is derived from an EMBL/GenBank/DDBJ whole genome shotgun (WGS) entry which is preliminary data.</text>
</comment>
<sequence>MNPAHLHLIFNHVPIVGSFFALVLLGVGLLRRNETLTRAGLVAVLAAAILCIPAQLTGEGAEEVIEDRLNISHHLIHEHEEAAELGFMALELTGALALFGLLLLGRRSPKATLVAGLTLAGAVVSFGLLAQAGNLGGEISHPEVRTVKAE</sequence>
<dbReference type="EMBL" id="JAUQSY010000008">
    <property type="protein sequence ID" value="MDO7875772.1"/>
    <property type="molecule type" value="Genomic_DNA"/>
</dbReference>
<dbReference type="RefSeq" id="WP_305007089.1">
    <property type="nucleotide sequence ID" value="NZ_JAUQSY010000008.1"/>
</dbReference>
<evidence type="ECO:0000256" key="1">
    <source>
        <dbReference type="SAM" id="Phobius"/>
    </source>
</evidence>
<feature type="transmembrane region" description="Helical" evidence="1">
    <location>
        <begin position="6"/>
        <end position="27"/>
    </location>
</feature>
<keyword evidence="1" id="KW-0812">Transmembrane</keyword>
<evidence type="ECO:0000313" key="3">
    <source>
        <dbReference type="Proteomes" id="UP001176429"/>
    </source>
</evidence>